<proteinExistence type="predicted"/>
<keyword evidence="1" id="KW-0812">Transmembrane</keyword>
<evidence type="ECO:0000313" key="2">
    <source>
        <dbReference type="EMBL" id="EHC73336.1"/>
    </source>
</evidence>
<dbReference type="PATRIC" id="fig|913242.3.peg.4640"/>
<name>G5QA56_SALMO</name>
<gene>
    <name evidence="2" type="ORF">LTSEMON_5343</name>
</gene>
<dbReference type="EMBL" id="AFCS01001189">
    <property type="protein sequence ID" value="EHC73336.1"/>
    <property type="molecule type" value="Genomic_DNA"/>
</dbReference>
<keyword evidence="1" id="KW-0472">Membrane</keyword>
<dbReference type="AlphaFoldDB" id="G5QA56"/>
<dbReference type="Proteomes" id="UP000003221">
    <property type="component" value="Unassembled WGS sequence"/>
</dbReference>
<comment type="caution">
    <text evidence="2">The sequence shown here is derived from an EMBL/GenBank/DDBJ whole genome shotgun (WGS) entry which is preliminary data.</text>
</comment>
<organism evidence="2 3">
    <name type="scientific">Salmonella enterica subsp. enterica serovar Montevideo str. S5-403</name>
    <dbReference type="NCBI Taxonomy" id="913242"/>
    <lineage>
        <taxon>Bacteria</taxon>
        <taxon>Pseudomonadati</taxon>
        <taxon>Pseudomonadota</taxon>
        <taxon>Gammaproteobacteria</taxon>
        <taxon>Enterobacterales</taxon>
        <taxon>Enterobacteriaceae</taxon>
        <taxon>Salmonella</taxon>
    </lineage>
</organism>
<evidence type="ECO:0000256" key="1">
    <source>
        <dbReference type="SAM" id="Phobius"/>
    </source>
</evidence>
<feature type="transmembrane region" description="Helical" evidence="1">
    <location>
        <begin position="6"/>
        <end position="27"/>
    </location>
</feature>
<keyword evidence="1" id="KW-1133">Transmembrane helix</keyword>
<accession>G5QA56</accession>
<protein>
    <submittedName>
        <fullName evidence="2">Uncharacterized protein</fullName>
    </submittedName>
</protein>
<sequence length="45" mass="4879">MLKSLIAGAIILSGMGAYNIAGAISVFKLMTVIRCRFWITLLSSF</sequence>
<reference evidence="2 3" key="1">
    <citation type="journal article" date="2011" name="BMC Genomics">
        <title>Genome sequencing reveals diversification of virulence factor content and possible host adaptation in distinct subpopulations of Salmonella enterica.</title>
        <authorList>
            <person name="den Bakker H.C."/>
            <person name="Moreno Switt A.I."/>
            <person name="Govoni G."/>
            <person name="Cummings C.A."/>
            <person name="Ranieri M.L."/>
            <person name="Degoricija L."/>
            <person name="Hoelzer K."/>
            <person name="Rodriguez-Rivera L.D."/>
            <person name="Brown S."/>
            <person name="Bolchacova E."/>
            <person name="Furtado M.R."/>
            <person name="Wiedmann M."/>
        </authorList>
    </citation>
    <scope>NUCLEOTIDE SEQUENCE [LARGE SCALE GENOMIC DNA]</scope>
    <source>
        <strain evidence="2 3">S5-403</strain>
    </source>
</reference>
<evidence type="ECO:0000313" key="3">
    <source>
        <dbReference type="Proteomes" id="UP000003221"/>
    </source>
</evidence>